<evidence type="ECO:0000313" key="2">
    <source>
        <dbReference type="Proteomes" id="UP000324222"/>
    </source>
</evidence>
<accession>A0A5B7HRA9</accession>
<dbReference type="AlphaFoldDB" id="A0A5B7HRA9"/>
<evidence type="ECO:0000313" key="1">
    <source>
        <dbReference type="EMBL" id="MPC71777.1"/>
    </source>
</evidence>
<dbReference type="EMBL" id="VSRR010033552">
    <property type="protein sequence ID" value="MPC71777.1"/>
    <property type="molecule type" value="Genomic_DNA"/>
</dbReference>
<dbReference type="Proteomes" id="UP000324222">
    <property type="component" value="Unassembled WGS sequence"/>
</dbReference>
<comment type="caution">
    <text evidence="1">The sequence shown here is derived from an EMBL/GenBank/DDBJ whole genome shotgun (WGS) entry which is preliminary data.</text>
</comment>
<name>A0A5B7HRA9_PORTR</name>
<reference evidence="1 2" key="1">
    <citation type="submission" date="2019-05" db="EMBL/GenBank/DDBJ databases">
        <title>Another draft genome of Portunus trituberculatus and its Hox gene families provides insights of decapod evolution.</title>
        <authorList>
            <person name="Jeong J.-H."/>
            <person name="Song I."/>
            <person name="Kim S."/>
            <person name="Choi T."/>
            <person name="Kim D."/>
            <person name="Ryu S."/>
            <person name="Kim W."/>
        </authorList>
    </citation>
    <scope>NUCLEOTIDE SEQUENCE [LARGE SCALE GENOMIC DNA]</scope>
    <source>
        <tissue evidence="1">Muscle</tissue>
    </source>
</reference>
<proteinExistence type="predicted"/>
<protein>
    <submittedName>
        <fullName evidence="1">Uncharacterized protein</fullName>
    </submittedName>
</protein>
<keyword evidence="2" id="KW-1185">Reference proteome</keyword>
<gene>
    <name evidence="1" type="ORF">E2C01_066066</name>
</gene>
<organism evidence="1 2">
    <name type="scientific">Portunus trituberculatus</name>
    <name type="common">Swimming crab</name>
    <name type="synonym">Neptunus trituberculatus</name>
    <dbReference type="NCBI Taxonomy" id="210409"/>
    <lineage>
        <taxon>Eukaryota</taxon>
        <taxon>Metazoa</taxon>
        <taxon>Ecdysozoa</taxon>
        <taxon>Arthropoda</taxon>
        <taxon>Crustacea</taxon>
        <taxon>Multicrustacea</taxon>
        <taxon>Malacostraca</taxon>
        <taxon>Eumalacostraca</taxon>
        <taxon>Eucarida</taxon>
        <taxon>Decapoda</taxon>
        <taxon>Pleocyemata</taxon>
        <taxon>Brachyura</taxon>
        <taxon>Eubrachyura</taxon>
        <taxon>Portunoidea</taxon>
        <taxon>Portunidae</taxon>
        <taxon>Portuninae</taxon>
        <taxon>Portunus</taxon>
    </lineage>
</organism>
<sequence length="64" mass="6945">MNKLEPHKRPLGPGAGDWRSWGERSAVGASCQLPTSETYVGIRTVKTLAINLLTSIDPNVNKIV</sequence>